<keyword evidence="2" id="KW-0210">Decarboxylase</keyword>
<keyword evidence="7" id="KW-0456">Lyase</keyword>
<sequence>MYVKGLHVIKSIKTHSNLSLKTYQAFKTVLEHLIADFGLQKLGEVYHNFSPEGFTAVICLSESHISVHTWPEHFLVNYDIYLSNYEKVNDDTVRKIDRIFEDYFEGTILQQDQINR</sequence>
<comment type="cofactor">
    <cofactor evidence="1">
        <name>pyruvate</name>
        <dbReference type="ChEBI" id="CHEBI:15361"/>
    </cofactor>
</comment>
<reference evidence="10 11" key="1">
    <citation type="submission" date="2022-12" db="EMBL/GenBank/DDBJ databases">
        <title>Chitinophagaceae gen. sp. nov., a new member of the family Chitinophagaceae, isolated from soil in a chemical factory.</title>
        <authorList>
            <person name="Ke Z."/>
        </authorList>
    </citation>
    <scope>NUCLEOTIDE SEQUENCE [LARGE SCALE GENOMIC DNA]</scope>
    <source>
        <strain evidence="10 11">LY-5</strain>
    </source>
</reference>
<evidence type="ECO:0000256" key="8">
    <source>
        <dbReference type="ARBA" id="ARBA00023270"/>
    </source>
</evidence>
<evidence type="ECO:0000256" key="7">
    <source>
        <dbReference type="ARBA" id="ARBA00023239"/>
    </source>
</evidence>
<dbReference type="EMBL" id="JAQGEF010000001">
    <property type="protein sequence ID" value="MDA3613233.1"/>
    <property type="molecule type" value="Genomic_DNA"/>
</dbReference>
<evidence type="ECO:0000256" key="1">
    <source>
        <dbReference type="ARBA" id="ARBA00001928"/>
    </source>
</evidence>
<gene>
    <name evidence="10" type="ORF">O3P16_00310</name>
</gene>
<dbReference type="Gene3D" id="3.60.90.10">
    <property type="entry name" value="S-adenosylmethionine decarboxylase"/>
    <property type="match status" value="1"/>
</dbReference>
<evidence type="ECO:0000313" key="11">
    <source>
        <dbReference type="Proteomes" id="UP001210231"/>
    </source>
</evidence>
<keyword evidence="9" id="KW-0670">Pyruvate</keyword>
<evidence type="ECO:0000256" key="9">
    <source>
        <dbReference type="ARBA" id="ARBA00023317"/>
    </source>
</evidence>
<keyword evidence="3" id="KW-0068">Autocatalytic cleavage</keyword>
<evidence type="ECO:0000256" key="6">
    <source>
        <dbReference type="ARBA" id="ARBA00023145"/>
    </source>
</evidence>
<evidence type="ECO:0000256" key="3">
    <source>
        <dbReference type="ARBA" id="ARBA00022813"/>
    </source>
</evidence>
<protein>
    <submittedName>
        <fullName evidence="10">S-adenosylmethionine decarboxylase</fullName>
    </submittedName>
</protein>
<keyword evidence="8" id="KW-0704">Schiff base</keyword>
<comment type="caution">
    <text evidence="10">The sequence shown here is derived from an EMBL/GenBank/DDBJ whole genome shotgun (WGS) entry which is preliminary data.</text>
</comment>
<keyword evidence="11" id="KW-1185">Reference proteome</keyword>
<dbReference type="InterPro" id="IPR016067">
    <property type="entry name" value="S-AdoMet_deCO2ase_core"/>
</dbReference>
<evidence type="ECO:0000256" key="2">
    <source>
        <dbReference type="ARBA" id="ARBA00022793"/>
    </source>
</evidence>
<organism evidence="10 11">
    <name type="scientific">Polluticaenibacter yanchengensis</name>
    <dbReference type="NCBI Taxonomy" id="3014562"/>
    <lineage>
        <taxon>Bacteria</taxon>
        <taxon>Pseudomonadati</taxon>
        <taxon>Bacteroidota</taxon>
        <taxon>Chitinophagia</taxon>
        <taxon>Chitinophagales</taxon>
        <taxon>Chitinophagaceae</taxon>
        <taxon>Polluticaenibacter</taxon>
    </lineage>
</organism>
<accession>A0ABT4UEF6</accession>
<evidence type="ECO:0000256" key="4">
    <source>
        <dbReference type="ARBA" id="ARBA00023066"/>
    </source>
</evidence>
<name>A0ABT4UEF6_9BACT</name>
<keyword evidence="5" id="KW-0620">Polyamine biosynthesis</keyword>
<dbReference type="PANTHER" id="PTHR33866">
    <property type="entry name" value="S-ADENOSYLMETHIONINE DECARBOXYLASE PROENZYME"/>
    <property type="match status" value="1"/>
</dbReference>
<dbReference type="Proteomes" id="UP001210231">
    <property type="component" value="Unassembled WGS sequence"/>
</dbReference>
<keyword evidence="4" id="KW-0745">Spermidine biosynthesis</keyword>
<dbReference type="PANTHER" id="PTHR33866:SF2">
    <property type="entry name" value="S-ADENOSYLMETHIONINE DECARBOXYLASE PROENZYME"/>
    <property type="match status" value="1"/>
</dbReference>
<evidence type="ECO:0000313" key="10">
    <source>
        <dbReference type="EMBL" id="MDA3613233.1"/>
    </source>
</evidence>
<evidence type="ECO:0000256" key="5">
    <source>
        <dbReference type="ARBA" id="ARBA00023115"/>
    </source>
</evidence>
<keyword evidence="6" id="KW-0865">Zymogen</keyword>
<dbReference type="Pfam" id="PF02675">
    <property type="entry name" value="AdoMet_dc"/>
    <property type="match status" value="1"/>
</dbReference>
<proteinExistence type="predicted"/>
<dbReference type="InterPro" id="IPR003826">
    <property type="entry name" value="AdoMetDC_fam_prok"/>
</dbReference>
<dbReference type="SUPFAM" id="SSF56276">
    <property type="entry name" value="S-adenosylmethionine decarboxylase"/>
    <property type="match status" value="1"/>
</dbReference>
<dbReference type="RefSeq" id="WP_407029566.1">
    <property type="nucleotide sequence ID" value="NZ_JAQGEF010000001.1"/>
</dbReference>